<dbReference type="GO" id="GO:0003690">
    <property type="term" value="F:double-stranded DNA binding"/>
    <property type="evidence" value="ECO:0007669"/>
    <property type="project" value="TreeGrafter"/>
</dbReference>
<evidence type="ECO:0000256" key="5">
    <source>
        <dbReference type="SAM" id="Coils"/>
    </source>
</evidence>
<keyword evidence="6" id="KW-1133">Transmembrane helix</keyword>
<keyword evidence="6" id="KW-0812">Transmembrane</keyword>
<dbReference type="Pfam" id="PF18131">
    <property type="entry name" value="KN17_SH3"/>
    <property type="match status" value="1"/>
</dbReference>
<dbReference type="InterPro" id="IPR038254">
    <property type="entry name" value="KIN17_WH-like_sf"/>
</dbReference>
<dbReference type="InterPro" id="IPR037321">
    <property type="entry name" value="KIN17-like"/>
</dbReference>
<dbReference type="GO" id="GO:0008270">
    <property type="term" value="F:zinc ion binding"/>
    <property type="evidence" value="ECO:0007669"/>
    <property type="project" value="UniProtKB-KW"/>
</dbReference>
<evidence type="ECO:0000256" key="2">
    <source>
        <dbReference type="ARBA" id="ARBA00022723"/>
    </source>
</evidence>
<feature type="coiled-coil region" evidence="5">
    <location>
        <begin position="716"/>
        <end position="821"/>
    </location>
</feature>
<dbReference type="InterPro" id="IPR019447">
    <property type="entry name" value="DNA/RNA-bd_Kin17_WH-like_dom"/>
</dbReference>
<dbReference type="GO" id="GO:0006260">
    <property type="term" value="P:DNA replication"/>
    <property type="evidence" value="ECO:0007669"/>
    <property type="project" value="TreeGrafter"/>
</dbReference>
<keyword evidence="5" id="KW-0175">Coiled coil</keyword>
<evidence type="ECO:0000256" key="4">
    <source>
        <dbReference type="ARBA" id="ARBA00022833"/>
    </source>
</evidence>
<dbReference type="CDD" id="cd22679">
    <property type="entry name" value="FHA_SLMAP"/>
    <property type="match status" value="1"/>
</dbReference>
<dbReference type="FunFam" id="1.10.10.2030:FF:000001">
    <property type="entry name" value="DNA/RNA-binding protein KIN17, putative"/>
    <property type="match status" value="1"/>
</dbReference>
<dbReference type="eggNOG" id="KOG3872">
    <property type="taxonomic scope" value="Eukaryota"/>
</dbReference>
<dbReference type="InterPro" id="IPR041330">
    <property type="entry name" value="KN17_SH3"/>
</dbReference>
<dbReference type="PANTHER" id="PTHR12805">
    <property type="entry name" value="KIN17 KIN, ANTIGENIC DETERMINANT OF RECA PROTEIN HOMOLOG"/>
    <property type="match status" value="1"/>
</dbReference>
<dbReference type="InterPro" id="IPR014722">
    <property type="entry name" value="Rib_uL2_dom2"/>
</dbReference>
<accession>A0A1X7VIN0</accession>
<feature type="domain" description="FHA" evidence="7">
    <location>
        <begin position="506"/>
        <end position="561"/>
    </location>
</feature>
<protein>
    <recommendedName>
        <fullName evidence="7">FHA domain-containing protein</fullName>
    </recommendedName>
</protein>
<dbReference type="FunFam" id="2.30.30.30:FF:000021">
    <property type="entry name" value="DNA/RNA-binding protein KIN17, putative"/>
    <property type="match status" value="1"/>
</dbReference>
<dbReference type="PANTHER" id="PTHR12805:SF0">
    <property type="entry name" value="DNA_RNA-BINDING PROTEIN KIN17"/>
    <property type="match status" value="1"/>
</dbReference>
<organism evidence="8">
    <name type="scientific">Amphimedon queenslandica</name>
    <name type="common">Sponge</name>
    <dbReference type="NCBI Taxonomy" id="400682"/>
    <lineage>
        <taxon>Eukaryota</taxon>
        <taxon>Metazoa</taxon>
        <taxon>Porifera</taxon>
        <taxon>Demospongiae</taxon>
        <taxon>Heteroscleromorpha</taxon>
        <taxon>Haplosclerida</taxon>
        <taxon>Niphatidae</taxon>
        <taxon>Amphimedon</taxon>
    </lineage>
</organism>
<dbReference type="OrthoDB" id="687730at2759"/>
<reference evidence="8" key="1">
    <citation type="submission" date="2017-05" db="UniProtKB">
        <authorList>
            <consortium name="EnsemblMetazoa"/>
        </authorList>
    </citation>
    <scope>IDENTIFICATION</scope>
</reference>
<keyword evidence="4" id="KW-0862">Zinc</keyword>
<dbReference type="Gene3D" id="2.30.30.140">
    <property type="match status" value="1"/>
</dbReference>
<dbReference type="STRING" id="400682.A0A1X7VIN0"/>
<evidence type="ECO:0000259" key="7">
    <source>
        <dbReference type="PROSITE" id="PS50006"/>
    </source>
</evidence>
<evidence type="ECO:0000256" key="1">
    <source>
        <dbReference type="ARBA" id="ARBA00008517"/>
    </source>
</evidence>
<dbReference type="InParanoid" id="A0A1X7VIN0"/>
<dbReference type="SUPFAM" id="SSF57667">
    <property type="entry name" value="beta-beta-alpha zinc fingers"/>
    <property type="match status" value="1"/>
</dbReference>
<proteinExistence type="inferred from homology"/>
<keyword evidence="6" id="KW-0472">Membrane</keyword>
<name>A0A1X7VIN0_AMPQE</name>
<dbReference type="SUPFAM" id="SSF49879">
    <property type="entry name" value="SMAD/FHA domain"/>
    <property type="match status" value="1"/>
</dbReference>
<dbReference type="EnsemblMetazoa" id="Aqu2.1.39773_001">
    <property type="protein sequence ID" value="Aqu2.1.39773_001"/>
    <property type="gene ID" value="Aqu2.1.39773"/>
</dbReference>
<evidence type="ECO:0000256" key="3">
    <source>
        <dbReference type="ARBA" id="ARBA00022771"/>
    </source>
</evidence>
<dbReference type="Gene3D" id="2.60.200.20">
    <property type="match status" value="1"/>
</dbReference>
<evidence type="ECO:0000313" key="8">
    <source>
        <dbReference type="EnsemblMetazoa" id="Aqu2.1.39773_001"/>
    </source>
</evidence>
<dbReference type="Pfam" id="PF10357">
    <property type="entry name" value="WH_KIN17"/>
    <property type="match status" value="1"/>
</dbReference>
<dbReference type="SMART" id="SM00240">
    <property type="entry name" value="FHA"/>
    <property type="match status" value="1"/>
</dbReference>
<sequence>MPKHEAMTPKAIANKIKSKGLQKLRWYCQMCQKQCRDENGFKCHIMSESHQRQLLLVADNPGRFVGSFSEEFLKGFMDILRRQYGTRRVHCNVVYQEYIRDKDHYHMNATRWSTLTGFVMYLGRQGLCEVEPTPKGWYITYIDRSPEALARQAADAKKVKMDRDDEERTQKMIEDQIVRATALKKVNGDNESDEEGGNYTELIRKDENEKITLSLFGSKTIPPPPPSLPPPPPPLPYPSAVKEHLPMEISNDTDELLEEARPAKIMKIESNDFQEPKLPPPPPPPPPPVAVVKPSVPMNPLKLAELEAKAKKTAKAVKKPSQEEKKKKSLSSLDTVFKLEEERKEKMNRKDYWLHVGIIVKVLNKRLGEDIYKKKGLIEELHDQYTASIRMLDSKEKVKVDQSYLETVIPAIGRTVLIVNGAYRGYKAKLEDVNVDKYCVSVTIEQGPSRGRYVENIAYEDVFSTHSRKGDIKMSSNGESVPKIVLIPHSRSHPFAQRECVLSEPLKVGRPVDKKKISQNNLIFDCRVLSRNHALIWFENGKFFIKDTKSSNGTFVNECRLSPSGEESSPTEMRTRDIVQFGVNVNVEKKVTHGCIIATVKLFIDDKELPGPDPDIQQVMSIIQSALLREQEIETKLACMQEVLVVTHNLANDSMISIVKEDELLSRLEMLENQLQVYSKNITEDELRKQLVASFEEKHKKEIIAKETIQTMLQEKISTTSKLSQLQRDYDKAEEECQRYRTLYDSLKHEHSQQVTKLNDAIKAAEKQKLEDDNKSKEERDLLQIEIETVRNELELTRLRLKETADELLEVKEKLENIDKQSMNIINHEVTEDSNVQERVNEVALMDVNISTNLLASNDIKEEADATIHDVTTKSDLKIAQSKVSHLTEELGTLNKAHLILQSQVEELKVQLHDKELLEERKAAAARDLKMTIEYQKNEIEKLKNQLKAKEVPLSDVTDLPSELEQCQGQLLEMRRHSELTEERLREKETEISFIIQEKNSLEDRLSSLKQNHTNVLEESRRNEAQLQLELNEAQSEAKSLTSQLQLLQETLSESLSPNLASSSEVSLLEAPPSPDTRIKILSIITLVSIAVALISTAFAYFF</sequence>
<dbReference type="Pfam" id="PF25092">
    <property type="entry name" value="SH3_KIN17_C"/>
    <property type="match status" value="1"/>
</dbReference>
<feature type="coiled-coil region" evidence="5">
    <location>
        <begin position="661"/>
        <end position="688"/>
    </location>
</feature>
<dbReference type="Gene3D" id="2.30.30.30">
    <property type="match status" value="1"/>
</dbReference>
<dbReference type="AlphaFoldDB" id="A0A1X7VIN0"/>
<dbReference type="InterPro" id="IPR041995">
    <property type="entry name" value="KOW_KIN17"/>
</dbReference>
<dbReference type="InterPro" id="IPR056767">
    <property type="entry name" value="C2H2-Znf_KIN17"/>
</dbReference>
<dbReference type="CDD" id="cd13155">
    <property type="entry name" value="KOW_KIN17"/>
    <property type="match status" value="1"/>
</dbReference>
<keyword evidence="3" id="KW-0863">Zinc-finger</keyword>
<dbReference type="InterPro" id="IPR036236">
    <property type="entry name" value="Znf_C2H2_sf"/>
</dbReference>
<dbReference type="InterPro" id="IPR008984">
    <property type="entry name" value="SMAD_FHA_dom_sf"/>
</dbReference>
<feature type="transmembrane region" description="Helical" evidence="6">
    <location>
        <begin position="1081"/>
        <end position="1102"/>
    </location>
</feature>
<dbReference type="Pfam" id="PF25095">
    <property type="entry name" value="C2H2-zf_KIN17"/>
    <property type="match status" value="1"/>
</dbReference>
<dbReference type="InterPro" id="IPR000253">
    <property type="entry name" value="FHA_dom"/>
</dbReference>
<dbReference type="GO" id="GO:0006974">
    <property type="term" value="P:DNA damage response"/>
    <property type="evidence" value="ECO:0007669"/>
    <property type="project" value="TreeGrafter"/>
</dbReference>
<dbReference type="Pfam" id="PF00498">
    <property type="entry name" value="FHA"/>
    <property type="match status" value="1"/>
</dbReference>
<keyword evidence="2" id="KW-0479">Metal-binding</keyword>
<dbReference type="PROSITE" id="PS50006">
    <property type="entry name" value="FHA_DOMAIN"/>
    <property type="match status" value="1"/>
</dbReference>
<dbReference type="eggNOG" id="KOG2837">
    <property type="taxonomic scope" value="Eukaryota"/>
</dbReference>
<dbReference type="GO" id="GO:0005634">
    <property type="term" value="C:nucleus"/>
    <property type="evidence" value="ECO:0007669"/>
    <property type="project" value="TreeGrafter"/>
</dbReference>
<evidence type="ECO:0000256" key="6">
    <source>
        <dbReference type="SAM" id="Phobius"/>
    </source>
</evidence>
<dbReference type="SMART" id="SM01253">
    <property type="entry name" value="Kin17_mid"/>
    <property type="match status" value="1"/>
</dbReference>
<comment type="similarity">
    <text evidence="1">Belongs to the KIN17 family.</text>
</comment>
<dbReference type="Gene3D" id="1.10.10.2030">
    <property type="entry name" value="DNA/RNA-binding protein Kin17, conserved domain"/>
    <property type="match status" value="1"/>
</dbReference>
<feature type="coiled-coil region" evidence="5">
    <location>
        <begin position="971"/>
        <end position="1051"/>
    </location>
</feature>